<keyword evidence="10" id="KW-1185">Reference proteome</keyword>
<keyword evidence="4" id="KW-0967">Endosome</keyword>
<evidence type="ECO:0000313" key="10">
    <source>
        <dbReference type="Proteomes" id="UP000279236"/>
    </source>
</evidence>
<dbReference type="InterPro" id="IPR025304">
    <property type="entry name" value="ALIX_V_dom"/>
</dbReference>
<dbReference type="PANTHER" id="PTHR23030">
    <property type="entry name" value="PCD6 INTERACTING PROTEIN-RELATED"/>
    <property type="match status" value="1"/>
</dbReference>
<name>A0A427XS88_9TREE</name>
<comment type="subcellular location">
    <subcellularLocation>
        <location evidence="2">Cytoplasm</location>
    </subcellularLocation>
    <subcellularLocation>
        <location evidence="1">Endosome</location>
    </subcellularLocation>
</comment>
<dbReference type="InterPro" id="IPR038499">
    <property type="entry name" value="BRO1_sf"/>
</dbReference>
<organism evidence="9 10">
    <name type="scientific">Apiotrichum porosum</name>
    <dbReference type="NCBI Taxonomy" id="105984"/>
    <lineage>
        <taxon>Eukaryota</taxon>
        <taxon>Fungi</taxon>
        <taxon>Dikarya</taxon>
        <taxon>Basidiomycota</taxon>
        <taxon>Agaricomycotina</taxon>
        <taxon>Tremellomycetes</taxon>
        <taxon>Trichosporonales</taxon>
        <taxon>Trichosporonaceae</taxon>
        <taxon>Apiotrichum</taxon>
    </lineage>
</organism>
<keyword evidence="3" id="KW-0963">Cytoplasm</keyword>
<feature type="compositionally biased region" description="Pro residues" evidence="7">
    <location>
        <begin position="939"/>
        <end position="955"/>
    </location>
</feature>
<sequence>MAHQSPLLVIPRKTTTDTDWAGPIRSTIAHSFGESPDTYAEEISTLQRCRQDAVRGAGSDSTARDLLYKYFGQLELLELRFAEIKVSFGWNDAFTSKLTTQTSLAFEKASIIHLLSSVLSSLASSQSRADPEGLKRSYFNSRATAGMLTYINENFLHAPSTDLSRDVVHLLINLSLAQATEVFMEKLVEEHKAPGLVARTANQVAGMYGGLVDEMREFQGKGVFDRNWMYVLQTKAKLFASVAQYQKGRADEASGKHGAALVRFKQSDTLAQEAQRLANTFNYGFVASTPPTMPHDAGTSLLEIAKAHATLCAEAKVQATKDNDLVYHDILPSEAALPPIDKLPPATPITIQEVYGNPDVSKLIGPDIFLRLIPLAVHESASVYSEEKAKLVRAEVERTELSEVEVRAALEHLGLPAAVNQWRRLAEGEDADGEVDVNPEVIRIATEVSQAGSSDARVRQLEGERTRHERELQELAAELDTESRECERARAKYAPQFTQPPSGQQTAHFRQNISSNLTSLASAAASDGQIVSLWREIQPDMAVLGAGPEGVRAQAKDVAAGKNKVAEVPAGMSLLDLEDEEQVKQRMDAGEQEELRKAVAEATEKLDRLTKIRHERDEVLKDLKEKIQNDDVSNLLLLNRRSQNVEPQLFATELEKFHPYQSRLAATIAASKSITTELEALVGTVERGKTVRERNRGAKEQAKRVRDWERRLERSGTSHAEVVAGLGKGLAYYESLNQVVADLKREVRGFLSSRDAERSRMVSEIETRNRIASSATAPPVPAAPSPASGSRGLDSQLSGLSLSGVGGGSPRAPAAYGSTSPPPSSSAYPSPPASALFPPPRNPSSPGAAHNPYDFSSLGSFNSAFNTAPPPTASSPSQPSAYPAAPSPPAPQRQASSGYNYPSFPSAPSAPPTSSALPPTTSPYPPPPGQYRPSTAAYPSPPPTTSAYPPPPPSRPSYGAPPAQPQAPSGYPSYAPPQTQQQQQQPQQQQQQYGSYPQPPQQQPQRPAYPSYAPPTAYPQPPQQPAYGQPQAPQQPVYGQPQAPQQQPVYGQPQQPPQGYGGYQPPAQYGQGQGQGQGGYQYR</sequence>
<evidence type="ECO:0000256" key="3">
    <source>
        <dbReference type="ARBA" id="ARBA00022490"/>
    </source>
</evidence>
<feature type="compositionally biased region" description="Low complexity" evidence="7">
    <location>
        <begin position="874"/>
        <end position="884"/>
    </location>
</feature>
<dbReference type="GO" id="GO:0005768">
    <property type="term" value="C:endosome"/>
    <property type="evidence" value="ECO:0007669"/>
    <property type="project" value="UniProtKB-SubCell"/>
</dbReference>
<gene>
    <name evidence="9" type="primary">BRO1</name>
    <name evidence="9" type="ORF">EHS24_007856</name>
</gene>
<reference evidence="9 10" key="1">
    <citation type="submission" date="2018-11" db="EMBL/GenBank/DDBJ databases">
        <title>Genome sequence of Apiotrichum porosum DSM 27194.</title>
        <authorList>
            <person name="Aliyu H."/>
            <person name="Gorte O."/>
            <person name="Ochsenreither K."/>
        </authorList>
    </citation>
    <scope>NUCLEOTIDE SEQUENCE [LARGE SCALE GENOMIC DNA]</scope>
    <source>
        <strain evidence="9 10">DSM 27194</strain>
    </source>
</reference>
<proteinExistence type="predicted"/>
<dbReference type="Gene3D" id="1.20.140.50">
    <property type="entry name" value="alix/aip1 like domains"/>
    <property type="match status" value="1"/>
</dbReference>
<evidence type="ECO:0000256" key="1">
    <source>
        <dbReference type="ARBA" id="ARBA00004177"/>
    </source>
</evidence>
<dbReference type="GO" id="GO:0043328">
    <property type="term" value="P:protein transport to vacuole involved in ubiquitin-dependent protein catabolic process via the multivesicular body sorting pathway"/>
    <property type="evidence" value="ECO:0007669"/>
    <property type="project" value="TreeGrafter"/>
</dbReference>
<feature type="region of interest" description="Disordered" evidence="7">
    <location>
        <begin position="753"/>
        <end position="1083"/>
    </location>
</feature>
<dbReference type="Gene3D" id="1.20.120.560">
    <property type="entry name" value="alix/aip1 in complex with the ypdl late domain"/>
    <property type="match status" value="1"/>
</dbReference>
<feature type="coiled-coil region" evidence="6">
    <location>
        <begin position="458"/>
        <end position="492"/>
    </location>
</feature>
<dbReference type="GeneID" id="39592399"/>
<keyword evidence="6" id="KW-0175">Coiled coil</keyword>
<feature type="compositionally biased region" description="Low complexity" evidence="7">
    <location>
        <begin position="1025"/>
        <end position="1053"/>
    </location>
</feature>
<feature type="compositionally biased region" description="Basic and acidic residues" evidence="7">
    <location>
        <begin position="753"/>
        <end position="769"/>
    </location>
</feature>
<evidence type="ECO:0000256" key="5">
    <source>
        <dbReference type="ARBA" id="ARBA00041284"/>
    </source>
</evidence>
<dbReference type="EMBL" id="RSCE01000006">
    <property type="protein sequence ID" value="RSH81673.1"/>
    <property type="molecule type" value="Genomic_DNA"/>
</dbReference>
<dbReference type="Proteomes" id="UP000279236">
    <property type="component" value="Unassembled WGS sequence"/>
</dbReference>
<evidence type="ECO:0000259" key="8">
    <source>
        <dbReference type="PROSITE" id="PS51180"/>
    </source>
</evidence>
<feature type="compositionally biased region" description="Low complexity" evidence="7">
    <location>
        <begin position="956"/>
        <end position="996"/>
    </location>
</feature>
<feature type="compositionally biased region" description="Gly residues" evidence="7">
    <location>
        <begin position="1071"/>
        <end position="1083"/>
    </location>
</feature>
<feature type="compositionally biased region" description="Pro residues" evidence="7">
    <location>
        <begin position="920"/>
        <end position="930"/>
    </location>
</feature>
<feature type="compositionally biased region" description="Polar residues" evidence="7">
    <location>
        <begin position="857"/>
        <end position="866"/>
    </location>
</feature>
<dbReference type="RefSeq" id="XP_028476128.1">
    <property type="nucleotide sequence ID" value="XM_028623195.1"/>
</dbReference>
<dbReference type="Gene3D" id="1.25.40.280">
    <property type="entry name" value="alix/aip1 like domains"/>
    <property type="match status" value="1"/>
</dbReference>
<accession>A0A427XS88</accession>
<evidence type="ECO:0000256" key="7">
    <source>
        <dbReference type="SAM" id="MobiDB-lite"/>
    </source>
</evidence>
<feature type="domain" description="BRO1" evidence="8">
    <location>
        <begin position="6"/>
        <end position="406"/>
    </location>
</feature>
<feature type="compositionally biased region" description="Pro residues" evidence="7">
    <location>
        <begin position="820"/>
        <end position="843"/>
    </location>
</feature>
<protein>
    <recommendedName>
        <fullName evidence="5">BRO domain-containing protein 1</fullName>
    </recommendedName>
</protein>
<dbReference type="PROSITE" id="PS51180">
    <property type="entry name" value="BRO1"/>
    <property type="match status" value="1"/>
</dbReference>
<dbReference type="OrthoDB" id="2141925at2759"/>
<dbReference type="PANTHER" id="PTHR23030:SF30">
    <property type="entry name" value="TYROSINE-PROTEIN PHOSPHATASE NON-RECEPTOR TYPE 23"/>
    <property type="match status" value="1"/>
</dbReference>
<dbReference type="CDD" id="cd09242">
    <property type="entry name" value="BRO1_ScBro1_like"/>
    <property type="match status" value="1"/>
</dbReference>
<dbReference type="Pfam" id="PF03097">
    <property type="entry name" value="BRO1"/>
    <property type="match status" value="1"/>
</dbReference>
<feature type="compositionally biased region" description="Low complexity" evidence="7">
    <location>
        <begin position="785"/>
        <end position="803"/>
    </location>
</feature>
<feature type="compositionally biased region" description="Low complexity" evidence="7">
    <location>
        <begin position="892"/>
        <end position="919"/>
    </location>
</feature>
<evidence type="ECO:0000256" key="2">
    <source>
        <dbReference type="ARBA" id="ARBA00004496"/>
    </source>
</evidence>
<evidence type="ECO:0000313" key="9">
    <source>
        <dbReference type="EMBL" id="RSH81673.1"/>
    </source>
</evidence>
<evidence type="ECO:0000256" key="4">
    <source>
        <dbReference type="ARBA" id="ARBA00022753"/>
    </source>
</evidence>
<dbReference type="SMART" id="SM01041">
    <property type="entry name" value="BRO1"/>
    <property type="match status" value="1"/>
</dbReference>
<evidence type="ECO:0000256" key="6">
    <source>
        <dbReference type="SAM" id="Coils"/>
    </source>
</evidence>
<dbReference type="STRING" id="105984.A0A427XS88"/>
<feature type="compositionally biased region" description="Pro residues" evidence="7">
    <location>
        <begin position="1012"/>
        <end position="1024"/>
    </location>
</feature>
<dbReference type="Pfam" id="PF13949">
    <property type="entry name" value="ALIX_LYPXL_bnd"/>
    <property type="match status" value="1"/>
</dbReference>
<comment type="caution">
    <text evidence="9">The sequence shown here is derived from an EMBL/GenBank/DDBJ whole genome shotgun (WGS) entry which is preliminary data.</text>
</comment>
<dbReference type="AlphaFoldDB" id="A0A427XS88"/>
<dbReference type="InterPro" id="IPR004328">
    <property type="entry name" value="BRO1_dom"/>
</dbReference>